<dbReference type="Proteomes" id="UP001500866">
    <property type="component" value="Unassembled WGS sequence"/>
</dbReference>
<gene>
    <name evidence="7" type="ORF">GCM10009001_22700</name>
</gene>
<dbReference type="InterPro" id="IPR007554">
    <property type="entry name" value="Glycerophosphate_synth"/>
</dbReference>
<evidence type="ECO:0000256" key="3">
    <source>
        <dbReference type="ARBA" id="ARBA00022475"/>
    </source>
</evidence>
<comment type="subcellular location">
    <subcellularLocation>
        <location evidence="1">Cell membrane</location>
        <topology evidence="1">Peripheral membrane protein</topology>
    </subcellularLocation>
</comment>
<sequence>MFTLKELERQTDDQVVILKTSQCKTDFGSERLTMDFETANIFDWFRSVYHLATAQKVIVDNYFAFLAVANFKSNVQCVQLWHAAGAIKQFALKDPSIENRSSLAHSRFKRVYNRFDHVAVGSEKMAAIFRESFAVGNNRILRSGIPRTDFFFDTGAVSQAKQRVKEEYPSIRGKKVILYAPTYRDNELNVNELHLNIDKMYRAFKGEYILMLRLHPAVNGNFQNKYPGFVVNVSSYSNINHLLVATDILITDYSSIPFEFALLQKPMIFYAYDQEEYAESRGFWEDYEEMVPGPVVETTREVIDVIRNDKYDLQQVRQFADTWNQYSNGNSSENLVSNLFTEDTQVKAVMKTQL</sequence>
<evidence type="ECO:0000256" key="5">
    <source>
        <dbReference type="ARBA" id="ARBA00022944"/>
    </source>
</evidence>
<dbReference type="InterPro" id="IPR051612">
    <property type="entry name" value="Teichoic_Acid_Biosynth"/>
</dbReference>
<dbReference type="Pfam" id="PF04464">
    <property type="entry name" value="Glyphos_transf"/>
    <property type="match status" value="1"/>
</dbReference>
<dbReference type="SUPFAM" id="SSF53756">
    <property type="entry name" value="UDP-Glycosyltransferase/glycogen phosphorylase"/>
    <property type="match status" value="1"/>
</dbReference>
<dbReference type="Gene3D" id="3.40.50.11820">
    <property type="match status" value="1"/>
</dbReference>
<dbReference type="PANTHER" id="PTHR37316">
    <property type="entry name" value="TEICHOIC ACID GLYCEROL-PHOSPHATE PRIMASE"/>
    <property type="match status" value="1"/>
</dbReference>
<evidence type="ECO:0000256" key="4">
    <source>
        <dbReference type="ARBA" id="ARBA00022679"/>
    </source>
</evidence>
<accession>A0ABP3R7G8</accession>
<dbReference type="EMBL" id="BAAADS010000016">
    <property type="protein sequence ID" value="GAA0604914.1"/>
    <property type="molecule type" value="Genomic_DNA"/>
</dbReference>
<protein>
    <submittedName>
        <fullName evidence="7">CDP-glycerol glycerophosphotransferase family protein</fullName>
    </submittedName>
</protein>
<comment type="caution">
    <text evidence="7">The sequence shown here is derived from an EMBL/GenBank/DDBJ whole genome shotgun (WGS) entry which is preliminary data.</text>
</comment>
<keyword evidence="8" id="KW-1185">Reference proteome</keyword>
<evidence type="ECO:0000313" key="8">
    <source>
        <dbReference type="Proteomes" id="UP001500866"/>
    </source>
</evidence>
<organism evidence="7 8">
    <name type="scientific">Virgibacillus siamensis</name>
    <dbReference type="NCBI Taxonomy" id="480071"/>
    <lineage>
        <taxon>Bacteria</taxon>
        <taxon>Bacillati</taxon>
        <taxon>Bacillota</taxon>
        <taxon>Bacilli</taxon>
        <taxon>Bacillales</taxon>
        <taxon>Bacillaceae</taxon>
        <taxon>Virgibacillus</taxon>
    </lineage>
</organism>
<keyword evidence="4" id="KW-0808">Transferase</keyword>
<comment type="similarity">
    <text evidence="2">Belongs to the CDP-glycerol glycerophosphotransferase family.</text>
</comment>
<name>A0ABP3R7G8_9BACI</name>
<dbReference type="InterPro" id="IPR043149">
    <property type="entry name" value="TagF_N"/>
</dbReference>
<dbReference type="PANTHER" id="PTHR37316:SF1">
    <property type="entry name" value="TEICHOIC ACID GLYCEROL-PHOSPHATE PRIMASE"/>
    <property type="match status" value="1"/>
</dbReference>
<evidence type="ECO:0000256" key="6">
    <source>
        <dbReference type="ARBA" id="ARBA00023136"/>
    </source>
</evidence>
<keyword evidence="6" id="KW-0472">Membrane</keyword>
<proteinExistence type="inferred from homology"/>
<dbReference type="InterPro" id="IPR043148">
    <property type="entry name" value="TagF_C"/>
</dbReference>
<reference evidence="8" key="1">
    <citation type="journal article" date="2019" name="Int. J. Syst. Evol. Microbiol.">
        <title>The Global Catalogue of Microorganisms (GCM) 10K type strain sequencing project: providing services to taxonomists for standard genome sequencing and annotation.</title>
        <authorList>
            <consortium name="The Broad Institute Genomics Platform"/>
            <consortium name="The Broad Institute Genome Sequencing Center for Infectious Disease"/>
            <person name="Wu L."/>
            <person name="Ma J."/>
        </authorList>
    </citation>
    <scope>NUCLEOTIDE SEQUENCE [LARGE SCALE GENOMIC DNA]</scope>
    <source>
        <strain evidence="8">JCM 15395</strain>
    </source>
</reference>
<keyword evidence="3" id="KW-1003">Cell membrane</keyword>
<evidence type="ECO:0000256" key="2">
    <source>
        <dbReference type="ARBA" id="ARBA00010488"/>
    </source>
</evidence>
<evidence type="ECO:0000313" key="7">
    <source>
        <dbReference type="EMBL" id="GAA0604914.1"/>
    </source>
</evidence>
<keyword evidence="5" id="KW-0777">Teichoic acid biosynthesis</keyword>
<dbReference type="Gene3D" id="3.40.50.12580">
    <property type="match status" value="1"/>
</dbReference>
<evidence type="ECO:0000256" key="1">
    <source>
        <dbReference type="ARBA" id="ARBA00004202"/>
    </source>
</evidence>